<dbReference type="EMBL" id="JBGBPQ010000018">
    <property type="protein sequence ID" value="KAL1507258.1"/>
    <property type="molecule type" value="Genomic_DNA"/>
</dbReference>
<name>A0AB34IW56_PRYPA</name>
<evidence type="ECO:0000256" key="1">
    <source>
        <dbReference type="SAM" id="MobiDB-lite"/>
    </source>
</evidence>
<feature type="region of interest" description="Disordered" evidence="1">
    <location>
        <begin position="662"/>
        <end position="709"/>
    </location>
</feature>
<comment type="caution">
    <text evidence="2">The sequence shown here is derived from an EMBL/GenBank/DDBJ whole genome shotgun (WGS) entry which is preliminary data.</text>
</comment>
<accession>A0AB34IW56</accession>
<reference evidence="2 3" key="1">
    <citation type="journal article" date="2024" name="Science">
        <title>Giant polyketide synthase enzymes in the biosynthesis of giant marine polyether toxins.</title>
        <authorList>
            <person name="Fallon T.R."/>
            <person name="Shende V.V."/>
            <person name="Wierzbicki I.H."/>
            <person name="Pendleton A.L."/>
            <person name="Watervoot N.F."/>
            <person name="Auber R.P."/>
            <person name="Gonzalez D.J."/>
            <person name="Wisecaver J.H."/>
            <person name="Moore B.S."/>
        </authorList>
    </citation>
    <scope>NUCLEOTIDE SEQUENCE [LARGE SCALE GENOMIC DNA]</scope>
    <source>
        <strain evidence="2 3">12B1</strain>
    </source>
</reference>
<feature type="region of interest" description="Disordered" evidence="1">
    <location>
        <begin position="473"/>
        <end position="501"/>
    </location>
</feature>
<dbReference type="PANTHER" id="PTHR31743">
    <property type="entry name" value="TRANSIENT RECEPTOR POTENTIAL CHANNEL 4-ASSOCIATED PROTEIN TCPC4AP"/>
    <property type="match status" value="1"/>
</dbReference>
<proteinExistence type="predicted"/>
<dbReference type="GO" id="GO:0031464">
    <property type="term" value="C:Cul4A-RING E3 ubiquitin ligase complex"/>
    <property type="evidence" value="ECO:0007669"/>
    <property type="project" value="InterPro"/>
</dbReference>
<dbReference type="GO" id="GO:0019902">
    <property type="term" value="F:phosphatase binding"/>
    <property type="evidence" value="ECO:0007669"/>
    <property type="project" value="TreeGrafter"/>
</dbReference>
<dbReference type="GO" id="GO:0006511">
    <property type="term" value="P:ubiquitin-dependent protein catabolic process"/>
    <property type="evidence" value="ECO:0007669"/>
    <property type="project" value="InterPro"/>
</dbReference>
<sequence>MRFSSRPLRGGSLFHSLRQGEITGQWPTSLLTLPPHFCARIDSENVREAVQRPGLATLLLQLEQKLALRQHDALLEVADLTKLVTKIGARVCESPEQRFVFLTCHGDALLMRLLLQLVPQHAAALEPLAPVINETIQILAELAISDPHQAEALSTQRPLLSLLFRLTGDKHTVDAALTLAQELLAVGSDIFPLSSVPQLPQLLVSLSPRGLSLVGRALAVLLAKAAEQTMDGVPAPECVAPDLCASCANNRLLLAIPSLLSRIIALLRLRGPPSGLWGHMLAQLPNAQGLTQQWQDEQEQGWSQLGESGEPSPQLVVLISQVPPALRELLSTNPSIMAGPNAAAVPAVFQTDAQESLHLSSLQTALWCTLQADLLYVLWALMGGKTKAKAQQQLVGLGLLDVLQGMFNRLDWRPPSTAHHVQHGAGCTCSPQSCLQMQLLRTLQVLCEKESDQLSYHRLLLLSRTATDSAPSDAARSWQASAPSSSPIRSEESSTNCSSVAADAPPRDCLLFAIMELLLQQPSDSVYLLGLASCVHKWVQASSAAEQMLVASYPGFIDFVLNQLLCEPTPPEPQLQVFFDLLAELLKFNPPLLVTVQRQLASGPEGPIRTRALTERLSSNIVDASIFVQCVTLTLHASTSPRRGCKALADLGIDFHPPHGADVCMPEAHSEAETGHASANANSSADPGSSDGDLANGGETSGRRCSEAMVGGAHEAGTTLSHECVVVKSTPFSAAFAHIGDSGIQDNLPPDADEVLEIDPKLHKLLTTPLPLPQPAPPGILETAAAGEIARYIVEHEVDLTLRLMGTVQVSEVSVETMCVINAAIVFFLIAERRGDRKQLMEKVLKAAANEDAKLGPISSFLKLLGFWGEVYHSHSCERRFLEFSSGVPFEHWRSLVDNLKADLQGALAHPELLAASRHASE</sequence>
<evidence type="ECO:0000313" key="3">
    <source>
        <dbReference type="Proteomes" id="UP001515480"/>
    </source>
</evidence>
<protein>
    <submittedName>
        <fullName evidence="2">Uncharacterized protein</fullName>
    </submittedName>
</protein>
<dbReference type="InterPro" id="IPR022162">
    <property type="entry name" value="TRPC4AP"/>
</dbReference>
<dbReference type="Proteomes" id="UP001515480">
    <property type="component" value="Unassembled WGS sequence"/>
</dbReference>
<dbReference type="Pfam" id="PF12463">
    <property type="entry name" value="DUF3689"/>
    <property type="match status" value="1"/>
</dbReference>
<gene>
    <name evidence="2" type="ORF">AB1Y20_008107</name>
</gene>
<dbReference type="AlphaFoldDB" id="A0AB34IW56"/>
<feature type="compositionally biased region" description="Polar residues" evidence="1">
    <location>
        <begin position="677"/>
        <end position="687"/>
    </location>
</feature>
<dbReference type="PANTHER" id="PTHR31743:SF1">
    <property type="entry name" value="SHORT TRANSIENT RECEPTOR POTENTIAL CHANNEL 4-ASSOCIATED PROTEIN"/>
    <property type="match status" value="1"/>
</dbReference>
<organism evidence="2 3">
    <name type="scientific">Prymnesium parvum</name>
    <name type="common">Toxic golden alga</name>
    <dbReference type="NCBI Taxonomy" id="97485"/>
    <lineage>
        <taxon>Eukaryota</taxon>
        <taxon>Haptista</taxon>
        <taxon>Haptophyta</taxon>
        <taxon>Prymnesiophyceae</taxon>
        <taxon>Prymnesiales</taxon>
        <taxon>Prymnesiaceae</taxon>
        <taxon>Prymnesium</taxon>
    </lineage>
</organism>
<keyword evidence="3" id="KW-1185">Reference proteome</keyword>
<evidence type="ECO:0000313" key="2">
    <source>
        <dbReference type="EMBL" id="KAL1507258.1"/>
    </source>
</evidence>